<comment type="caution">
    <text evidence="8">The sequence shown here is derived from an EMBL/GenBank/DDBJ whole genome shotgun (WGS) entry which is preliminary data.</text>
</comment>
<dbReference type="SUPFAM" id="SSF48264">
    <property type="entry name" value="Cytochrome P450"/>
    <property type="match status" value="1"/>
</dbReference>
<dbReference type="EMBL" id="JARIHO010000050">
    <property type="protein sequence ID" value="KAJ7321623.1"/>
    <property type="molecule type" value="Genomic_DNA"/>
</dbReference>
<keyword evidence="9" id="KW-1185">Reference proteome</keyword>
<keyword evidence="6 7" id="KW-0349">Heme</keyword>
<dbReference type="GO" id="GO:0004497">
    <property type="term" value="F:monooxygenase activity"/>
    <property type="evidence" value="ECO:0007669"/>
    <property type="project" value="UniProtKB-KW"/>
</dbReference>
<gene>
    <name evidence="8" type="ORF">DFH08DRAFT_1033558</name>
</gene>
<feature type="binding site" description="axial binding residue" evidence="6">
    <location>
        <position position="243"/>
    </location>
    <ligand>
        <name>heme</name>
        <dbReference type="ChEBI" id="CHEBI:30413"/>
    </ligand>
    <ligandPart>
        <name>Fe</name>
        <dbReference type="ChEBI" id="CHEBI:18248"/>
    </ligandPart>
</feature>
<evidence type="ECO:0000256" key="1">
    <source>
        <dbReference type="ARBA" id="ARBA00001971"/>
    </source>
</evidence>
<dbReference type="Gene3D" id="1.10.630.10">
    <property type="entry name" value="Cytochrome P450"/>
    <property type="match status" value="1"/>
</dbReference>
<feature type="non-terminal residue" evidence="8">
    <location>
        <position position="1"/>
    </location>
</feature>
<keyword evidence="5 6" id="KW-0408">Iron</keyword>
<dbReference type="InterPro" id="IPR002403">
    <property type="entry name" value="Cyt_P450_E_grp-IV"/>
</dbReference>
<sequence length="306" mass="34529">ASSIVALIIPGFRRWRSNWEVKHRKILKPYTDILERKLIPELEARVALRQSCGTSEAEWEGRKPVDVLQTILDERKVDLTSLPATLARLGEVINLLLFLIFASVHLTSVHITWVLNSIAFHRECHGELLSELRLVLASHGGELNDEALRNMPKLDSFMRETFRTRFDCIGGSQRVAEEDTLLEGKYLIPKGALINPITFRTHQSPVHWPDRKDTLEFSPWSHDEPSSRTSPAYLQFGLGRHACPGRFLAISEAKLIVCYLLGRYDVALGEPEKGIVKPMLAFTFSMAPTSAIVLTPRSEKEVAVLV</sequence>
<evidence type="ECO:0000256" key="7">
    <source>
        <dbReference type="RuleBase" id="RU000461"/>
    </source>
</evidence>
<evidence type="ECO:0000256" key="3">
    <source>
        <dbReference type="ARBA" id="ARBA00022723"/>
    </source>
</evidence>
<dbReference type="Proteomes" id="UP001218218">
    <property type="component" value="Unassembled WGS sequence"/>
</dbReference>
<dbReference type="PANTHER" id="PTHR46206">
    <property type="entry name" value="CYTOCHROME P450"/>
    <property type="match status" value="1"/>
</dbReference>
<dbReference type="PRINTS" id="PR00465">
    <property type="entry name" value="EP450IV"/>
</dbReference>
<name>A0AAD6ZGI9_9AGAR</name>
<accession>A0AAD6ZGI9</accession>
<comment type="similarity">
    <text evidence="2 7">Belongs to the cytochrome P450 family.</text>
</comment>
<evidence type="ECO:0000256" key="6">
    <source>
        <dbReference type="PIRSR" id="PIRSR602403-1"/>
    </source>
</evidence>
<reference evidence="8" key="1">
    <citation type="submission" date="2023-03" db="EMBL/GenBank/DDBJ databases">
        <title>Massive genome expansion in bonnet fungi (Mycena s.s.) driven by repeated elements and novel gene families across ecological guilds.</title>
        <authorList>
            <consortium name="Lawrence Berkeley National Laboratory"/>
            <person name="Harder C.B."/>
            <person name="Miyauchi S."/>
            <person name="Viragh M."/>
            <person name="Kuo A."/>
            <person name="Thoen E."/>
            <person name="Andreopoulos B."/>
            <person name="Lu D."/>
            <person name="Skrede I."/>
            <person name="Drula E."/>
            <person name="Henrissat B."/>
            <person name="Morin E."/>
            <person name="Kohler A."/>
            <person name="Barry K."/>
            <person name="LaButti K."/>
            <person name="Morin E."/>
            <person name="Salamov A."/>
            <person name="Lipzen A."/>
            <person name="Mereny Z."/>
            <person name="Hegedus B."/>
            <person name="Baldrian P."/>
            <person name="Stursova M."/>
            <person name="Weitz H."/>
            <person name="Taylor A."/>
            <person name="Grigoriev I.V."/>
            <person name="Nagy L.G."/>
            <person name="Martin F."/>
            <person name="Kauserud H."/>
        </authorList>
    </citation>
    <scope>NUCLEOTIDE SEQUENCE</scope>
    <source>
        <strain evidence="8">CBHHK002</strain>
    </source>
</reference>
<keyword evidence="3 6" id="KW-0479">Metal-binding</keyword>
<dbReference type="GO" id="GO:0016705">
    <property type="term" value="F:oxidoreductase activity, acting on paired donors, with incorporation or reduction of molecular oxygen"/>
    <property type="evidence" value="ECO:0007669"/>
    <property type="project" value="InterPro"/>
</dbReference>
<dbReference type="InterPro" id="IPR017972">
    <property type="entry name" value="Cyt_P450_CS"/>
</dbReference>
<keyword evidence="4 7" id="KW-0560">Oxidoreductase</keyword>
<comment type="cofactor">
    <cofactor evidence="1 6">
        <name>heme</name>
        <dbReference type="ChEBI" id="CHEBI:30413"/>
    </cofactor>
</comment>
<keyword evidence="7" id="KW-0503">Monooxygenase</keyword>
<evidence type="ECO:0000313" key="8">
    <source>
        <dbReference type="EMBL" id="KAJ7321623.1"/>
    </source>
</evidence>
<dbReference type="GO" id="GO:0020037">
    <property type="term" value="F:heme binding"/>
    <property type="evidence" value="ECO:0007669"/>
    <property type="project" value="InterPro"/>
</dbReference>
<dbReference type="PROSITE" id="PS00086">
    <property type="entry name" value="CYTOCHROME_P450"/>
    <property type="match status" value="1"/>
</dbReference>
<organism evidence="8 9">
    <name type="scientific">Mycena albidolilacea</name>
    <dbReference type="NCBI Taxonomy" id="1033008"/>
    <lineage>
        <taxon>Eukaryota</taxon>
        <taxon>Fungi</taxon>
        <taxon>Dikarya</taxon>
        <taxon>Basidiomycota</taxon>
        <taxon>Agaricomycotina</taxon>
        <taxon>Agaricomycetes</taxon>
        <taxon>Agaricomycetidae</taxon>
        <taxon>Agaricales</taxon>
        <taxon>Marasmiineae</taxon>
        <taxon>Mycenaceae</taxon>
        <taxon>Mycena</taxon>
    </lineage>
</organism>
<evidence type="ECO:0000313" key="9">
    <source>
        <dbReference type="Proteomes" id="UP001218218"/>
    </source>
</evidence>
<dbReference type="GO" id="GO:0005506">
    <property type="term" value="F:iron ion binding"/>
    <property type="evidence" value="ECO:0007669"/>
    <property type="project" value="InterPro"/>
</dbReference>
<dbReference type="InterPro" id="IPR036396">
    <property type="entry name" value="Cyt_P450_sf"/>
</dbReference>
<proteinExistence type="inferred from homology"/>
<evidence type="ECO:0000256" key="4">
    <source>
        <dbReference type="ARBA" id="ARBA00023002"/>
    </source>
</evidence>
<dbReference type="InterPro" id="IPR001128">
    <property type="entry name" value="Cyt_P450"/>
</dbReference>
<evidence type="ECO:0000256" key="5">
    <source>
        <dbReference type="ARBA" id="ARBA00023004"/>
    </source>
</evidence>
<dbReference type="Pfam" id="PF00067">
    <property type="entry name" value="p450"/>
    <property type="match status" value="1"/>
</dbReference>
<dbReference type="AlphaFoldDB" id="A0AAD6ZGI9"/>
<protein>
    <submittedName>
        <fullName evidence="8">Cytochrome P450</fullName>
    </submittedName>
</protein>
<evidence type="ECO:0000256" key="2">
    <source>
        <dbReference type="ARBA" id="ARBA00010617"/>
    </source>
</evidence>